<name>A0A061SM11_9RHOB</name>
<evidence type="ECO:0000313" key="1">
    <source>
        <dbReference type="EMBL" id="KAJ02726.1"/>
    </source>
</evidence>
<accession>A0A061SM11</accession>
<organism evidence="1 2">
    <name type="scientific">Sulfitobacter mediterraneus</name>
    <dbReference type="NCBI Taxonomy" id="83219"/>
    <lineage>
        <taxon>Bacteria</taxon>
        <taxon>Pseudomonadati</taxon>
        <taxon>Pseudomonadota</taxon>
        <taxon>Alphaproteobacteria</taxon>
        <taxon>Rhodobacterales</taxon>
        <taxon>Roseobacteraceae</taxon>
        <taxon>Sulfitobacter</taxon>
    </lineage>
</organism>
<dbReference type="AlphaFoldDB" id="A0A061SM11"/>
<proteinExistence type="predicted"/>
<gene>
    <name evidence="1" type="ORF">PM02_12965</name>
</gene>
<protein>
    <submittedName>
        <fullName evidence="1">Uncharacterized protein</fullName>
    </submittedName>
</protein>
<comment type="caution">
    <text evidence="1">The sequence shown here is derived from an EMBL/GenBank/DDBJ whole genome shotgun (WGS) entry which is preliminary data.</text>
</comment>
<keyword evidence="2" id="KW-1185">Reference proteome</keyword>
<evidence type="ECO:0000313" key="2">
    <source>
        <dbReference type="Proteomes" id="UP000027337"/>
    </source>
</evidence>
<sequence length="62" mass="7149">MGLLLIALPDGWGAENLNFPERFLGRKRRRFENARKAYKPDSVQGLRPWMTIPLTAPLPMQL</sequence>
<reference evidence="1 2" key="1">
    <citation type="journal article" date="2014" name="Genome Announc.">
        <title>Draft Genome Sequences of Two Isolates of the Roseobacter Group, Sulfitobacter sp. Strains 3SOLIMAR09 and 1FIGIMAR09, from Harbors of Mallorca Island (Mediterranean Sea).</title>
        <authorList>
            <person name="Mas-Llado M."/>
            <person name="Pina-Villalonga J.M."/>
            <person name="Brunet-Galmes I."/>
            <person name="Nogales B."/>
            <person name="Bosch R."/>
        </authorList>
    </citation>
    <scope>NUCLEOTIDE SEQUENCE [LARGE SCALE GENOMIC DNA]</scope>
    <source>
        <strain evidence="1 2">1FIGIMAR09</strain>
    </source>
</reference>
<dbReference type="EMBL" id="JEMU01000010">
    <property type="protein sequence ID" value="KAJ02726.1"/>
    <property type="molecule type" value="Genomic_DNA"/>
</dbReference>
<dbReference type="Proteomes" id="UP000027337">
    <property type="component" value="Unassembled WGS sequence"/>
</dbReference>